<protein>
    <submittedName>
        <fullName evidence="1">Uncharacterized protein</fullName>
    </submittedName>
</protein>
<organism evidence="1 2">
    <name type="scientific">Virgisporangium ochraceum</name>
    <dbReference type="NCBI Taxonomy" id="65505"/>
    <lineage>
        <taxon>Bacteria</taxon>
        <taxon>Bacillati</taxon>
        <taxon>Actinomycetota</taxon>
        <taxon>Actinomycetes</taxon>
        <taxon>Micromonosporales</taxon>
        <taxon>Micromonosporaceae</taxon>
        <taxon>Virgisporangium</taxon>
    </lineage>
</organism>
<sequence length="121" mass="13394">MTRVHARCGTIADMDDDGWLTNAEDELLGPLEDSPLPLWEIRGGHVTTGRLEAYLVPGLTSLAARGLIEVRRFDGWPQSWDRGSPMAGEDLLRYCRRLDAWSPGATPVLAAHITPEGRRCL</sequence>
<accession>A0A8J4EEF3</accession>
<comment type="caution">
    <text evidence="1">The sequence shown here is derived from an EMBL/GenBank/DDBJ whole genome shotgun (WGS) entry which is preliminary data.</text>
</comment>
<name>A0A8J4EEF3_9ACTN</name>
<dbReference type="EMBL" id="BOPH01000088">
    <property type="protein sequence ID" value="GIJ71563.1"/>
    <property type="molecule type" value="Genomic_DNA"/>
</dbReference>
<evidence type="ECO:0000313" key="1">
    <source>
        <dbReference type="EMBL" id="GIJ71563.1"/>
    </source>
</evidence>
<evidence type="ECO:0000313" key="2">
    <source>
        <dbReference type="Proteomes" id="UP000635606"/>
    </source>
</evidence>
<dbReference type="AlphaFoldDB" id="A0A8J4EEF3"/>
<dbReference type="Proteomes" id="UP000635606">
    <property type="component" value="Unassembled WGS sequence"/>
</dbReference>
<gene>
    <name evidence="1" type="ORF">Voc01_064800</name>
</gene>
<keyword evidence="2" id="KW-1185">Reference proteome</keyword>
<reference evidence="1" key="1">
    <citation type="submission" date="2021-01" db="EMBL/GenBank/DDBJ databases">
        <title>Whole genome shotgun sequence of Virgisporangium ochraceum NBRC 16418.</title>
        <authorList>
            <person name="Komaki H."/>
            <person name="Tamura T."/>
        </authorList>
    </citation>
    <scope>NUCLEOTIDE SEQUENCE</scope>
    <source>
        <strain evidence="1">NBRC 16418</strain>
    </source>
</reference>
<proteinExistence type="predicted"/>